<feature type="binding site" evidence="2">
    <location>
        <begin position="89"/>
        <end position="91"/>
    </location>
    <ligand>
        <name>biotin</name>
        <dbReference type="ChEBI" id="CHEBI:57586"/>
    </ligand>
</feature>
<dbReference type="Gene3D" id="3.30.930.10">
    <property type="entry name" value="Bira Bifunctional Protein, Domain 2"/>
    <property type="match status" value="1"/>
</dbReference>
<dbReference type="GO" id="GO:0006355">
    <property type="term" value="P:regulation of DNA-templated transcription"/>
    <property type="evidence" value="ECO:0007669"/>
    <property type="project" value="UniProtKB-UniRule"/>
</dbReference>
<feature type="binding site" evidence="2">
    <location>
        <position position="113"/>
    </location>
    <ligand>
        <name>biotin</name>
        <dbReference type="ChEBI" id="CHEBI:57586"/>
    </ligand>
</feature>
<keyword evidence="2" id="KW-0238">DNA-binding</keyword>
<accession>A0A6N3AKI1</accession>
<dbReference type="GO" id="GO:0004077">
    <property type="term" value="F:biotin--[biotin carboxyl-carrier protein] ligase activity"/>
    <property type="evidence" value="ECO:0007669"/>
    <property type="project" value="UniProtKB-UniRule"/>
</dbReference>
<dbReference type="CDD" id="cd16442">
    <property type="entry name" value="BPL"/>
    <property type="match status" value="1"/>
</dbReference>
<feature type="binding site" evidence="2">
    <location>
        <begin position="117"/>
        <end position="119"/>
    </location>
    <ligand>
        <name>biotin</name>
        <dbReference type="ChEBI" id="CHEBI:57586"/>
    </ligand>
</feature>
<reference evidence="4" key="1">
    <citation type="submission" date="2019-11" db="EMBL/GenBank/DDBJ databases">
        <authorList>
            <person name="Feng L."/>
        </authorList>
    </citation>
    <scope>NUCLEOTIDE SEQUENCE</scope>
    <source>
        <strain evidence="4">CramosumLFYP8</strain>
    </source>
</reference>
<keyword evidence="1 2" id="KW-0436">Ligase</keyword>
<dbReference type="PROSITE" id="PS51733">
    <property type="entry name" value="BPL_LPL_CATALYTIC"/>
    <property type="match status" value="1"/>
</dbReference>
<feature type="domain" description="BPL/LPL catalytic" evidence="3">
    <location>
        <begin position="66"/>
        <end position="254"/>
    </location>
</feature>
<feature type="DNA-binding region" description="H-T-H motif" evidence="2">
    <location>
        <begin position="21"/>
        <end position="40"/>
    </location>
</feature>
<organism evidence="4">
    <name type="scientific">Thomasclavelia ramosa</name>
    <dbReference type="NCBI Taxonomy" id="1547"/>
    <lineage>
        <taxon>Bacteria</taxon>
        <taxon>Bacillati</taxon>
        <taxon>Bacillota</taxon>
        <taxon>Erysipelotrichia</taxon>
        <taxon>Erysipelotrichales</taxon>
        <taxon>Coprobacillaceae</taxon>
        <taxon>Thomasclavelia</taxon>
    </lineage>
</organism>
<keyword evidence="2" id="KW-0547">Nucleotide-binding</keyword>
<dbReference type="Pfam" id="PF08279">
    <property type="entry name" value="HTH_11"/>
    <property type="match status" value="1"/>
</dbReference>
<gene>
    <name evidence="4" type="primary">birA_1</name>
    <name evidence="2" type="synonym">birA</name>
    <name evidence="4" type="ORF">CRLFYP8_00119</name>
</gene>
<name>A0A6N3AKI1_9FIRM</name>
<dbReference type="GO" id="GO:0003677">
    <property type="term" value="F:DNA binding"/>
    <property type="evidence" value="ECO:0007669"/>
    <property type="project" value="UniProtKB-UniRule"/>
</dbReference>
<evidence type="ECO:0000313" key="4">
    <source>
        <dbReference type="EMBL" id="VYT90196.1"/>
    </source>
</evidence>
<dbReference type="Gene3D" id="1.10.10.10">
    <property type="entry name" value="Winged helix-like DNA-binding domain superfamily/Winged helix DNA-binding domain"/>
    <property type="match status" value="1"/>
</dbReference>
<dbReference type="InterPro" id="IPR030855">
    <property type="entry name" value="Bifunct_BirA"/>
</dbReference>
<keyword evidence="2" id="KW-0805">Transcription regulation</keyword>
<dbReference type="HAMAP" id="MF_00978">
    <property type="entry name" value="Bifunct_BirA"/>
    <property type="match status" value="1"/>
</dbReference>
<sequence>MSVKQNVIALLEENRSKVISGQELANQLHVSRAAIWKAIKTLKEEGYNIEATPNKGYVLLENSDVLSKQGIAYYLTEEIDIFSYKTIDSTNTQMKKLAINGGKNHSVIVSEEQSAGRGRFGRSFYSPAQKGVYMSVLLKTGDSLQNATMITIKTAVAVRRAIAKLYDIEVAIKWVNDLYYRGKKVCGILSEAISDFESGMIEAIIIGIGINVSTDNFPLEIASIATSLGLQEANRNQFIAEILNQLFAIIDEDFKLVLNEYRMASCVLHKQITFNQKGEQFTGLVREINDLGNLVVSSNGAEMVLTAGEVSIIGGNHGAE</sequence>
<feature type="binding site" evidence="2">
    <location>
        <position position="184"/>
    </location>
    <ligand>
        <name>biotin</name>
        <dbReference type="ChEBI" id="CHEBI:57586"/>
    </ligand>
</feature>
<comment type="function">
    <text evidence="2">Acts both as a biotin--[acetyl-CoA-carboxylase] ligase and a repressor.</text>
</comment>
<dbReference type="EC" id="6.3.4.15" evidence="2"/>
<dbReference type="InterPro" id="IPR004408">
    <property type="entry name" value="Biotin_CoA_COase_ligase"/>
</dbReference>
<dbReference type="EMBL" id="CACRTL010000023">
    <property type="protein sequence ID" value="VYT90196.1"/>
    <property type="molecule type" value="Genomic_DNA"/>
</dbReference>
<dbReference type="RefSeq" id="WP_003539394.1">
    <property type="nucleotide sequence ID" value="NZ_AP031443.1"/>
</dbReference>
<dbReference type="GO" id="GO:0016740">
    <property type="term" value="F:transferase activity"/>
    <property type="evidence" value="ECO:0007669"/>
    <property type="project" value="UniProtKB-ARBA"/>
</dbReference>
<dbReference type="InterPro" id="IPR036388">
    <property type="entry name" value="WH-like_DNA-bd_sf"/>
</dbReference>
<keyword evidence="2" id="KW-0804">Transcription</keyword>
<dbReference type="PANTHER" id="PTHR12835:SF5">
    <property type="entry name" value="BIOTIN--PROTEIN LIGASE"/>
    <property type="match status" value="1"/>
</dbReference>
<evidence type="ECO:0000259" key="3">
    <source>
        <dbReference type="PROSITE" id="PS51733"/>
    </source>
</evidence>
<dbReference type="GeneID" id="64197647"/>
<dbReference type="NCBIfam" id="TIGR00121">
    <property type="entry name" value="birA_ligase"/>
    <property type="match status" value="1"/>
</dbReference>
<dbReference type="AlphaFoldDB" id="A0A6N3AKI1"/>
<dbReference type="GO" id="GO:0009249">
    <property type="term" value="P:protein lipoylation"/>
    <property type="evidence" value="ECO:0007669"/>
    <property type="project" value="UniProtKB-ARBA"/>
</dbReference>
<comment type="similarity">
    <text evidence="2">Belongs to the biotin--protein ligase family.</text>
</comment>
<dbReference type="GO" id="GO:0005524">
    <property type="term" value="F:ATP binding"/>
    <property type="evidence" value="ECO:0007669"/>
    <property type="project" value="UniProtKB-UniRule"/>
</dbReference>
<dbReference type="SUPFAM" id="SSF46785">
    <property type="entry name" value="Winged helix' DNA-binding domain"/>
    <property type="match status" value="1"/>
</dbReference>
<comment type="catalytic activity">
    <reaction evidence="2">
        <text>biotin + L-lysyl-[protein] + ATP = N(6)-biotinyl-L-lysyl-[protein] + AMP + diphosphate + H(+)</text>
        <dbReference type="Rhea" id="RHEA:11756"/>
        <dbReference type="Rhea" id="RHEA-COMP:9752"/>
        <dbReference type="Rhea" id="RHEA-COMP:10505"/>
        <dbReference type="ChEBI" id="CHEBI:15378"/>
        <dbReference type="ChEBI" id="CHEBI:29969"/>
        <dbReference type="ChEBI" id="CHEBI:30616"/>
        <dbReference type="ChEBI" id="CHEBI:33019"/>
        <dbReference type="ChEBI" id="CHEBI:57586"/>
        <dbReference type="ChEBI" id="CHEBI:83144"/>
        <dbReference type="ChEBI" id="CHEBI:456215"/>
        <dbReference type="EC" id="6.3.4.15"/>
    </reaction>
</comment>
<keyword evidence="2" id="KW-0067">ATP-binding</keyword>
<dbReference type="GO" id="GO:0005737">
    <property type="term" value="C:cytoplasm"/>
    <property type="evidence" value="ECO:0007669"/>
    <property type="project" value="TreeGrafter"/>
</dbReference>
<dbReference type="InterPro" id="IPR036390">
    <property type="entry name" value="WH_DNA-bd_sf"/>
</dbReference>
<dbReference type="InterPro" id="IPR045864">
    <property type="entry name" value="aa-tRNA-synth_II/BPL/LPL"/>
</dbReference>
<proteinExistence type="inferred from homology"/>
<evidence type="ECO:0000256" key="2">
    <source>
        <dbReference type="HAMAP-Rule" id="MF_00978"/>
    </source>
</evidence>
<keyword evidence="2" id="KW-0678">Repressor</keyword>
<dbReference type="PANTHER" id="PTHR12835">
    <property type="entry name" value="BIOTIN PROTEIN LIGASE"/>
    <property type="match status" value="1"/>
</dbReference>
<keyword evidence="2" id="KW-0092">Biotin</keyword>
<protein>
    <recommendedName>
        <fullName evidence="2">Bifunctional ligase/repressor BirA</fullName>
    </recommendedName>
    <alternativeName>
        <fullName evidence="2">Biotin--[acetyl-CoA-carboxylase] ligase</fullName>
        <ecNumber evidence="2">6.3.4.15</ecNumber>
    </alternativeName>
    <alternativeName>
        <fullName evidence="2">Biotin--protein ligase</fullName>
    </alternativeName>
    <alternativeName>
        <fullName evidence="2">Biotin-[acetyl-CoA carboxylase] synthetase</fullName>
    </alternativeName>
</protein>
<dbReference type="InterPro" id="IPR004143">
    <property type="entry name" value="BPL_LPL_catalytic"/>
</dbReference>
<dbReference type="Pfam" id="PF03099">
    <property type="entry name" value="BPL_LplA_LipB"/>
    <property type="match status" value="1"/>
</dbReference>
<dbReference type="SUPFAM" id="SSF55681">
    <property type="entry name" value="Class II aaRS and biotin synthetases"/>
    <property type="match status" value="1"/>
</dbReference>
<evidence type="ECO:0000256" key="1">
    <source>
        <dbReference type="ARBA" id="ARBA00022598"/>
    </source>
</evidence>
<dbReference type="InterPro" id="IPR013196">
    <property type="entry name" value="HTH_11"/>
</dbReference>